<feature type="chain" id="PRO_5023099575" evidence="1">
    <location>
        <begin position="20"/>
        <end position="260"/>
    </location>
</feature>
<dbReference type="AlphaFoldDB" id="A0A5C1A229"/>
<dbReference type="InterPro" id="IPR002925">
    <property type="entry name" value="Dienelactn_hydro"/>
</dbReference>
<dbReference type="EMBL" id="CP042425">
    <property type="protein sequence ID" value="QEL13171.1"/>
    <property type="molecule type" value="Genomic_DNA"/>
</dbReference>
<keyword evidence="3" id="KW-0378">Hydrolase</keyword>
<evidence type="ECO:0000259" key="2">
    <source>
        <dbReference type="Pfam" id="PF01738"/>
    </source>
</evidence>
<dbReference type="KEGG" id="lrs:PX52LOC_00024"/>
<dbReference type="InterPro" id="IPR050261">
    <property type="entry name" value="FrsA_esterase"/>
</dbReference>
<protein>
    <submittedName>
        <fullName evidence="3">Dienelactone hydrolase family protein</fullName>
    </submittedName>
</protein>
<dbReference type="Pfam" id="PF01738">
    <property type="entry name" value="DLH"/>
    <property type="match status" value="1"/>
</dbReference>
<dbReference type="PANTHER" id="PTHR22946">
    <property type="entry name" value="DIENELACTONE HYDROLASE DOMAIN-CONTAINING PROTEIN-RELATED"/>
    <property type="match status" value="1"/>
</dbReference>
<keyword evidence="1" id="KW-0732">Signal</keyword>
<dbReference type="OrthoDB" id="9771666at2"/>
<dbReference type="PANTHER" id="PTHR22946:SF0">
    <property type="entry name" value="DIENELACTONE HYDROLASE DOMAIN-CONTAINING PROTEIN"/>
    <property type="match status" value="1"/>
</dbReference>
<dbReference type="SUPFAM" id="SSF53474">
    <property type="entry name" value="alpha/beta-Hydrolases"/>
    <property type="match status" value="1"/>
</dbReference>
<dbReference type="Proteomes" id="UP000324974">
    <property type="component" value="Chromosome"/>
</dbReference>
<gene>
    <name evidence="3" type="ORF">PX52LOC_00024</name>
</gene>
<sequence>MKRVVSLICLVLLANLSPAAVKDHPIDYKFDGVTLKGHLFYDDAVKGPLPGVVVVHEWWGLDEYAKKRATMVAELGYVAFCADMYGDGAVTEHPMKAGEMAGMVRKNKDVWLGRANAAIETLQKQPQVDPKKIAIMGYCFGGTTSLMVALSGHADVKAAVSFHGALPAVTADDAKKVKAKVLVCHGADDSFIKDEAVAGFKKAFDDAKVHYEFESYPGAVHSFTVKGAEDRGIKGMAYNEEADKKSWASMQKVLKEAFAK</sequence>
<keyword evidence="4" id="KW-1185">Reference proteome</keyword>
<dbReference type="Gene3D" id="3.40.50.1820">
    <property type="entry name" value="alpha/beta hydrolase"/>
    <property type="match status" value="1"/>
</dbReference>
<dbReference type="RefSeq" id="WP_149108159.1">
    <property type="nucleotide sequence ID" value="NZ_CP042425.1"/>
</dbReference>
<proteinExistence type="predicted"/>
<dbReference type="InterPro" id="IPR029058">
    <property type="entry name" value="AB_hydrolase_fold"/>
</dbReference>
<organism evidence="3 4">
    <name type="scientific">Limnoglobus roseus</name>
    <dbReference type="NCBI Taxonomy" id="2598579"/>
    <lineage>
        <taxon>Bacteria</taxon>
        <taxon>Pseudomonadati</taxon>
        <taxon>Planctomycetota</taxon>
        <taxon>Planctomycetia</taxon>
        <taxon>Gemmatales</taxon>
        <taxon>Gemmataceae</taxon>
        <taxon>Limnoglobus</taxon>
    </lineage>
</organism>
<reference evidence="4" key="1">
    <citation type="submission" date="2019-08" db="EMBL/GenBank/DDBJ databases">
        <title>Limnoglobus roseus gen. nov., sp. nov., a novel freshwater planctomycete with a giant genome from the family Gemmataceae.</title>
        <authorList>
            <person name="Kulichevskaya I.S."/>
            <person name="Naumoff D.G."/>
            <person name="Miroshnikov K."/>
            <person name="Ivanova A."/>
            <person name="Philippov D.A."/>
            <person name="Hakobyan A."/>
            <person name="Rijpstra I.C."/>
            <person name="Sinninghe Damste J.S."/>
            <person name="Liesack W."/>
            <person name="Dedysh S.N."/>
        </authorList>
    </citation>
    <scope>NUCLEOTIDE SEQUENCE [LARGE SCALE GENOMIC DNA]</scope>
    <source>
        <strain evidence="4">PX52</strain>
    </source>
</reference>
<feature type="signal peptide" evidence="1">
    <location>
        <begin position="1"/>
        <end position="19"/>
    </location>
</feature>
<dbReference type="GO" id="GO:0016787">
    <property type="term" value="F:hydrolase activity"/>
    <property type="evidence" value="ECO:0007669"/>
    <property type="project" value="UniProtKB-KW"/>
</dbReference>
<evidence type="ECO:0000313" key="3">
    <source>
        <dbReference type="EMBL" id="QEL13171.1"/>
    </source>
</evidence>
<feature type="domain" description="Dienelactone hydrolase" evidence="2">
    <location>
        <begin position="41"/>
        <end position="257"/>
    </location>
</feature>
<name>A0A5C1A229_9BACT</name>
<evidence type="ECO:0000256" key="1">
    <source>
        <dbReference type="SAM" id="SignalP"/>
    </source>
</evidence>
<accession>A0A5C1A229</accession>
<evidence type="ECO:0000313" key="4">
    <source>
        <dbReference type="Proteomes" id="UP000324974"/>
    </source>
</evidence>